<evidence type="ECO:0000256" key="3">
    <source>
        <dbReference type="ARBA" id="ARBA00022970"/>
    </source>
</evidence>
<evidence type="ECO:0000256" key="4">
    <source>
        <dbReference type="SAM" id="MobiDB-lite"/>
    </source>
</evidence>
<evidence type="ECO:0000259" key="5">
    <source>
        <dbReference type="Pfam" id="PF13458"/>
    </source>
</evidence>
<dbReference type="OrthoDB" id="7210494at2"/>
<dbReference type="AlphaFoldDB" id="A0A1M7S6A5"/>
<dbReference type="PANTHER" id="PTHR30483:SF6">
    <property type="entry name" value="PERIPLASMIC BINDING PROTEIN OF ABC TRANSPORTER FOR NATURAL AMINO ACIDS"/>
    <property type="match status" value="1"/>
</dbReference>
<keyword evidence="3" id="KW-0813">Transport</keyword>
<feature type="domain" description="Leucine-binding protein" evidence="5">
    <location>
        <begin position="71"/>
        <end position="387"/>
    </location>
</feature>
<dbReference type="Proteomes" id="UP000184391">
    <property type="component" value="Unassembled WGS sequence"/>
</dbReference>
<accession>A0A1M7S6A5</accession>
<gene>
    <name evidence="6" type="ORF">SAMN02745193_01125</name>
</gene>
<feature type="compositionally biased region" description="Pro residues" evidence="4">
    <location>
        <begin position="48"/>
        <end position="57"/>
    </location>
</feature>
<dbReference type="RefSeq" id="WP_072673670.1">
    <property type="nucleotide sequence ID" value="NZ_FRDF01000005.1"/>
</dbReference>
<dbReference type="EMBL" id="FRDF01000005">
    <property type="protein sequence ID" value="SHN54209.1"/>
    <property type="molecule type" value="Genomic_DNA"/>
</dbReference>
<evidence type="ECO:0000256" key="2">
    <source>
        <dbReference type="ARBA" id="ARBA00022729"/>
    </source>
</evidence>
<sequence>MKLTGSPKWVGWLATAAGVFHRRNLAIAGAAMLAAGCQIIPKTDVSTAPPPPAPTPEPSATALPTDSGRHRIALLVPMSGNTGPVGQSIANATTMALLDTGADTLRITTYDTSTGVAGAARQAIADGNRLILGPLMGDAVPAVQSAARGAGVPVISFSNDTTVAASDVFVMGHNPEQSIRRAVQYARGQGSNRFAALLPDGDYGQRSVFAVENALRDYGGALVGRESYARGNTSIVSAAQRLRAAGGYDTVLIADSARLGIEAADELQRGADPRARILGTELWSGESVLARAASMEGAIFAAVSDQRYKRFADSYEARFAAKPYRVATLGYDAVLLTLRIAREWKVGAPFPKNALYDRGGFLGVDGPFRFARTGIAERALEVREVRSGEVIAVDPAPTGFGR</sequence>
<dbReference type="STRING" id="198312.SAMN02745193_01125"/>
<dbReference type="PANTHER" id="PTHR30483">
    <property type="entry name" value="LEUCINE-SPECIFIC-BINDING PROTEIN"/>
    <property type="match status" value="1"/>
</dbReference>
<dbReference type="GO" id="GO:0006865">
    <property type="term" value="P:amino acid transport"/>
    <property type="evidence" value="ECO:0007669"/>
    <property type="project" value="UniProtKB-KW"/>
</dbReference>
<organism evidence="6 7">
    <name type="scientific">Erythrobacter sanguineus</name>
    <dbReference type="NCBI Taxonomy" id="198312"/>
    <lineage>
        <taxon>Bacteria</taxon>
        <taxon>Pseudomonadati</taxon>
        <taxon>Pseudomonadota</taxon>
        <taxon>Alphaproteobacteria</taxon>
        <taxon>Sphingomonadales</taxon>
        <taxon>Erythrobacteraceae</taxon>
        <taxon>Erythrobacter/Porphyrobacter group</taxon>
        <taxon>Erythrobacter</taxon>
    </lineage>
</organism>
<keyword evidence="7" id="KW-1185">Reference proteome</keyword>
<dbReference type="InterPro" id="IPR051010">
    <property type="entry name" value="BCAA_transport"/>
</dbReference>
<name>A0A1M7S6A5_9SPHN</name>
<evidence type="ECO:0000256" key="1">
    <source>
        <dbReference type="ARBA" id="ARBA00010062"/>
    </source>
</evidence>
<proteinExistence type="inferred from homology"/>
<dbReference type="SUPFAM" id="SSF53822">
    <property type="entry name" value="Periplasmic binding protein-like I"/>
    <property type="match status" value="1"/>
</dbReference>
<evidence type="ECO:0000313" key="6">
    <source>
        <dbReference type="EMBL" id="SHN54209.1"/>
    </source>
</evidence>
<keyword evidence="3" id="KW-0029">Amino-acid transport</keyword>
<feature type="region of interest" description="Disordered" evidence="4">
    <location>
        <begin position="44"/>
        <end position="65"/>
    </location>
</feature>
<dbReference type="CDD" id="cd06339">
    <property type="entry name" value="PBP1_YraM_LppC_lipoprotein-like"/>
    <property type="match status" value="1"/>
</dbReference>
<dbReference type="Gene3D" id="3.40.50.2300">
    <property type="match status" value="2"/>
</dbReference>
<dbReference type="InterPro" id="IPR028081">
    <property type="entry name" value="Leu-bd"/>
</dbReference>
<dbReference type="InterPro" id="IPR028082">
    <property type="entry name" value="Peripla_BP_I"/>
</dbReference>
<dbReference type="Pfam" id="PF13458">
    <property type="entry name" value="Peripla_BP_6"/>
    <property type="match status" value="1"/>
</dbReference>
<keyword evidence="2" id="KW-0732">Signal</keyword>
<comment type="similarity">
    <text evidence="1">Belongs to the leucine-binding protein family.</text>
</comment>
<protein>
    <submittedName>
        <fullName evidence="6">Amino acid/amide ABC transporter substrate-binding protein, HAAT family</fullName>
    </submittedName>
</protein>
<evidence type="ECO:0000313" key="7">
    <source>
        <dbReference type="Proteomes" id="UP000184391"/>
    </source>
</evidence>
<reference evidence="7" key="1">
    <citation type="submission" date="2016-12" db="EMBL/GenBank/DDBJ databases">
        <authorList>
            <person name="Varghese N."/>
            <person name="Submissions S."/>
        </authorList>
    </citation>
    <scope>NUCLEOTIDE SEQUENCE [LARGE SCALE GENOMIC DNA]</scope>
    <source>
        <strain evidence="7">DSM 11032</strain>
    </source>
</reference>